<protein>
    <submittedName>
        <fullName evidence="2">Uncharacterized protein</fullName>
    </submittedName>
</protein>
<feature type="region of interest" description="Disordered" evidence="1">
    <location>
        <begin position="99"/>
        <end position="121"/>
    </location>
</feature>
<sequence>MTTLRTMMGGALLGTFLIYPLAAPGVEGEPYDSGDELRGEIATDVVEGNIPVLGEGERELEITRDEAEPERRFVAGGEEESVPVQSEFSAFEIEEEGALPAHTEGLDLHQGEEVSIPTLDR</sequence>
<dbReference type="AlphaFoldDB" id="A0A1G5QHP7"/>
<dbReference type="OrthoDB" id="6314640at2"/>
<evidence type="ECO:0000256" key="1">
    <source>
        <dbReference type="SAM" id="MobiDB-lite"/>
    </source>
</evidence>
<proteinExistence type="predicted"/>
<dbReference type="RefSeq" id="WP_139181480.1">
    <property type="nucleotide sequence ID" value="NZ_FMWD01000006.1"/>
</dbReference>
<name>A0A1G5QHP7_9GAMM</name>
<keyword evidence="3" id="KW-1185">Reference proteome</keyword>
<organism evidence="2 3">
    <name type="scientific">Thiohalomonas denitrificans</name>
    <dbReference type="NCBI Taxonomy" id="415747"/>
    <lineage>
        <taxon>Bacteria</taxon>
        <taxon>Pseudomonadati</taxon>
        <taxon>Pseudomonadota</taxon>
        <taxon>Gammaproteobacteria</taxon>
        <taxon>Thiohalomonadales</taxon>
        <taxon>Thiohalomonadaceae</taxon>
        <taxon>Thiohalomonas</taxon>
    </lineage>
</organism>
<evidence type="ECO:0000313" key="2">
    <source>
        <dbReference type="EMBL" id="SCZ61324.1"/>
    </source>
</evidence>
<reference evidence="2 3" key="1">
    <citation type="submission" date="2016-10" db="EMBL/GenBank/DDBJ databases">
        <authorList>
            <person name="de Groot N.N."/>
        </authorList>
    </citation>
    <scope>NUCLEOTIDE SEQUENCE [LARGE SCALE GENOMIC DNA]</scope>
    <source>
        <strain evidence="2 3">HLD2</strain>
    </source>
</reference>
<dbReference type="Proteomes" id="UP000199648">
    <property type="component" value="Unassembled WGS sequence"/>
</dbReference>
<dbReference type="EMBL" id="FMWD01000006">
    <property type="protein sequence ID" value="SCZ61324.1"/>
    <property type="molecule type" value="Genomic_DNA"/>
</dbReference>
<accession>A0A1G5QHP7</accession>
<gene>
    <name evidence="2" type="ORF">SAMN03097708_02118</name>
</gene>
<evidence type="ECO:0000313" key="3">
    <source>
        <dbReference type="Proteomes" id="UP000199648"/>
    </source>
</evidence>